<dbReference type="SUPFAM" id="SSF53474">
    <property type="entry name" value="alpha/beta-Hydrolases"/>
    <property type="match status" value="1"/>
</dbReference>
<evidence type="ECO:0000313" key="4">
    <source>
        <dbReference type="EMBL" id="OWP75941.1"/>
    </source>
</evidence>
<name>A0A246G974_9FLAO</name>
<dbReference type="EMBL" id="MTCY01000033">
    <property type="protein sequence ID" value="OWP75941.1"/>
    <property type="molecule type" value="Genomic_DNA"/>
</dbReference>
<gene>
    <name evidence="4" type="ORF">BWK62_10810</name>
</gene>
<sequence>MEERLIPIKKTARIIIAGNHQAKIAVVVLHGYGEMSNTFLKNIQIDSKIFWLAPEALNRFYLEGFSGKVGASWMTKELRNTDIKDNLDYLEEVWSEFKLKEKFEKVILLGFSQGGATAIRFAYQFFNKIDGLIVWASDFPNELESVFNDKTSHLKKIFVIGNNDPFFKSERQEKLKKELSNQGFKIISYCGKHSIDHLVLNEIIASF</sequence>
<evidence type="ECO:0000256" key="2">
    <source>
        <dbReference type="ARBA" id="ARBA00022801"/>
    </source>
</evidence>
<comment type="similarity">
    <text evidence="1">Belongs to the AB hydrolase superfamily. AB hydrolase 2 family.</text>
</comment>
<dbReference type="InterPro" id="IPR003140">
    <property type="entry name" value="PLipase/COase/thioEstase"/>
</dbReference>
<dbReference type="GO" id="GO:0016787">
    <property type="term" value="F:hydrolase activity"/>
    <property type="evidence" value="ECO:0007669"/>
    <property type="project" value="UniProtKB-KW"/>
</dbReference>
<reference evidence="4 5" key="1">
    <citation type="journal article" date="2017" name="Infect. Genet. Evol.">
        <title>Comparative genome analysis of fish pathogen Flavobacterium columnare reveals extensive sequence diversity within the species.</title>
        <authorList>
            <person name="Kayansamruaj P."/>
            <person name="Dong H.T."/>
            <person name="Hirono I."/>
            <person name="Kondo H."/>
            <person name="Senapin S."/>
            <person name="Rodkhum C."/>
        </authorList>
    </citation>
    <scope>NUCLEOTIDE SEQUENCE [LARGE SCALE GENOMIC DNA]</scope>
    <source>
        <strain evidence="4 5">1214</strain>
    </source>
</reference>
<dbReference type="OrthoDB" id="2247630at2"/>
<comment type="caution">
    <text evidence="4">The sequence shown here is derived from an EMBL/GenBank/DDBJ whole genome shotgun (WGS) entry which is preliminary data.</text>
</comment>
<evidence type="ECO:0000313" key="5">
    <source>
        <dbReference type="Proteomes" id="UP000198034"/>
    </source>
</evidence>
<keyword evidence="2" id="KW-0378">Hydrolase</keyword>
<evidence type="ECO:0000256" key="1">
    <source>
        <dbReference type="ARBA" id="ARBA00006499"/>
    </source>
</evidence>
<feature type="domain" description="Phospholipase/carboxylesterase/thioesterase" evidence="3">
    <location>
        <begin position="14"/>
        <end position="198"/>
    </location>
</feature>
<dbReference type="Gene3D" id="3.40.50.1820">
    <property type="entry name" value="alpha/beta hydrolase"/>
    <property type="match status" value="1"/>
</dbReference>
<dbReference type="PANTHER" id="PTHR10655:SF17">
    <property type="entry name" value="LYSOPHOSPHOLIPASE-LIKE PROTEIN 1"/>
    <property type="match status" value="1"/>
</dbReference>
<dbReference type="PANTHER" id="PTHR10655">
    <property type="entry name" value="LYSOPHOSPHOLIPASE-RELATED"/>
    <property type="match status" value="1"/>
</dbReference>
<dbReference type="AlphaFoldDB" id="A0A246G974"/>
<dbReference type="Pfam" id="PF02230">
    <property type="entry name" value="Abhydrolase_2"/>
    <property type="match status" value="1"/>
</dbReference>
<protein>
    <recommendedName>
        <fullName evidence="3">Phospholipase/carboxylesterase/thioesterase domain-containing protein</fullName>
    </recommendedName>
</protein>
<accession>A0A246G974</accession>
<dbReference type="InterPro" id="IPR050565">
    <property type="entry name" value="LYPA1-2/EST-like"/>
</dbReference>
<proteinExistence type="inferred from homology"/>
<dbReference type="Proteomes" id="UP000198034">
    <property type="component" value="Unassembled WGS sequence"/>
</dbReference>
<evidence type="ECO:0000259" key="3">
    <source>
        <dbReference type="Pfam" id="PF02230"/>
    </source>
</evidence>
<dbReference type="InterPro" id="IPR029058">
    <property type="entry name" value="AB_hydrolase_fold"/>
</dbReference>
<organism evidence="4 5">
    <name type="scientific">Flavobacterium columnare</name>
    <dbReference type="NCBI Taxonomy" id="996"/>
    <lineage>
        <taxon>Bacteria</taxon>
        <taxon>Pseudomonadati</taxon>
        <taxon>Bacteroidota</taxon>
        <taxon>Flavobacteriia</taxon>
        <taxon>Flavobacteriales</taxon>
        <taxon>Flavobacteriaceae</taxon>
        <taxon>Flavobacterium</taxon>
    </lineage>
</organism>